<keyword evidence="2" id="KW-1185">Reference proteome</keyword>
<protein>
    <submittedName>
        <fullName evidence="1">Uncharacterized protein</fullName>
    </submittedName>
</protein>
<name>A0AAV7M133_PLEWA</name>
<comment type="caution">
    <text evidence="1">The sequence shown here is derived from an EMBL/GenBank/DDBJ whole genome shotgun (WGS) entry which is preliminary data.</text>
</comment>
<dbReference type="Proteomes" id="UP001066276">
    <property type="component" value="Chromosome 10"/>
</dbReference>
<sequence>MTSLKVWYEVSHFSIQSSKEKKRQPALLLLAAAKVSVLTTLMVSAPVPLPVPGLMLFLVPRLIQLTRSCRHRAPT</sequence>
<dbReference type="AlphaFoldDB" id="A0AAV7M133"/>
<organism evidence="1 2">
    <name type="scientific">Pleurodeles waltl</name>
    <name type="common">Iberian ribbed newt</name>
    <dbReference type="NCBI Taxonomy" id="8319"/>
    <lineage>
        <taxon>Eukaryota</taxon>
        <taxon>Metazoa</taxon>
        <taxon>Chordata</taxon>
        <taxon>Craniata</taxon>
        <taxon>Vertebrata</taxon>
        <taxon>Euteleostomi</taxon>
        <taxon>Amphibia</taxon>
        <taxon>Batrachia</taxon>
        <taxon>Caudata</taxon>
        <taxon>Salamandroidea</taxon>
        <taxon>Salamandridae</taxon>
        <taxon>Pleurodelinae</taxon>
        <taxon>Pleurodeles</taxon>
    </lineage>
</organism>
<proteinExistence type="predicted"/>
<gene>
    <name evidence="1" type="ORF">NDU88_001980</name>
</gene>
<dbReference type="EMBL" id="JANPWB010000014">
    <property type="protein sequence ID" value="KAJ1096849.1"/>
    <property type="molecule type" value="Genomic_DNA"/>
</dbReference>
<accession>A0AAV7M133</accession>
<evidence type="ECO:0000313" key="2">
    <source>
        <dbReference type="Proteomes" id="UP001066276"/>
    </source>
</evidence>
<evidence type="ECO:0000313" key="1">
    <source>
        <dbReference type="EMBL" id="KAJ1096849.1"/>
    </source>
</evidence>
<reference evidence="1" key="1">
    <citation type="journal article" date="2022" name="bioRxiv">
        <title>Sequencing and chromosome-scale assembly of the giantPleurodeles waltlgenome.</title>
        <authorList>
            <person name="Brown T."/>
            <person name="Elewa A."/>
            <person name="Iarovenko S."/>
            <person name="Subramanian E."/>
            <person name="Araus A.J."/>
            <person name="Petzold A."/>
            <person name="Susuki M."/>
            <person name="Suzuki K.-i.T."/>
            <person name="Hayashi T."/>
            <person name="Toyoda A."/>
            <person name="Oliveira C."/>
            <person name="Osipova E."/>
            <person name="Leigh N.D."/>
            <person name="Simon A."/>
            <person name="Yun M.H."/>
        </authorList>
    </citation>
    <scope>NUCLEOTIDE SEQUENCE</scope>
    <source>
        <strain evidence="1">20211129_DDA</strain>
        <tissue evidence="1">Liver</tissue>
    </source>
</reference>